<protein>
    <submittedName>
        <fullName evidence="1">Uncharacterized protein</fullName>
    </submittedName>
</protein>
<keyword evidence="2" id="KW-1185">Reference proteome</keyword>
<dbReference type="Proteomes" id="UP001057375">
    <property type="component" value="Unassembled WGS sequence"/>
</dbReference>
<dbReference type="EMBL" id="BQXS01000062">
    <property type="protein sequence ID" value="GKT27812.1"/>
    <property type="molecule type" value="Genomic_DNA"/>
</dbReference>
<proteinExistence type="predicted"/>
<evidence type="ECO:0000313" key="1">
    <source>
        <dbReference type="EMBL" id="GKT27812.1"/>
    </source>
</evidence>
<gene>
    <name evidence="1" type="ORF">ADUPG1_000201</name>
</gene>
<evidence type="ECO:0000313" key="2">
    <source>
        <dbReference type="Proteomes" id="UP001057375"/>
    </source>
</evidence>
<reference evidence="1" key="1">
    <citation type="submission" date="2022-03" db="EMBL/GenBank/DDBJ databases">
        <title>Draft genome sequence of Aduncisulcus paluster, a free-living microaerophilic Fornicata.</title>
        <authorList>
            <person name="Yuyama I."/>
            <person name="Kume K."/>
            <person name="Tamura T."/>
            <person name="Inagaki Y."/>
            <person name="Hashimoto T."/>
        </authorList>
    </citation>
    <scope>NUCLEOTIDE SEQUENCE</scope>
    <source>
        <strain evidence="1">NY0171</strain>
    </source>
</reference>
<organism evidence="1 2">
    <name type="scientific">Aduncisulcus paluster</name>
    <dbReference type="NCBI Taxonomy" id="2918883"/>
    <lineage>
        <taxon>Eukaryota</taxon>
        <taxon>Metamonada</taxon>
        <taxon>Carpediemonas-like organisms</taxon>
        <taxon>Aduncisulcus</taxon>
    </lineage>
</organism>
<accession>A0ABQ5K5E8</accession>
<name>A0ABQ5K5E8_9EUKA</name>
<sequence>MLLYSAEFLFRSGRTIFNELSMLYLDHLYYTLQAGDILVSSGSGLEVSSPEYQCWTNFQIRHGRTLALSIPFSEIMSLLLTLPTPMCPTIFQTPLGEK</sequence>
<comment type="caution">
    <text evidence="1">The sequence shown here is derived from an EMBL/GenBank/DDBJ whole genome shotgun (WGS) entry which is preliminary data.</text>
</comment>